<dbReference type="InterPro" id="IPR050489">
    <property type="entry name" value="Tyr-tRNA_synthase"/>
</dbReference>
<keyword evidence="2 6" id="KW-0547">Nucleotide-binding</keyword>
<keyword evidence="8" id="KW-1133">Transmembrane helix</keyword>
<evidence type="ECO:0000256" key="6">
    <source>
        <dbReference type="RuleBase" id="RU363036"/>
    </source>
</evidence>
<dbReference type="PANTHER" id="PTHR46264:SF5">
    <property type="entry name" value="TYROSINE--TRNA LIGASE"/>
    <property type="match status" value="1"/>
</dbReference>
<feature type="transmembrane region" description="Helical" evidence="8">
    <location>
        <begin position="470"/>
        <end position="497"/>
    </location>
</feature>
<evidence type="ECO:0000256" key="1">
    <source>
        <dbReference type="ARBA" id="ARBA00022598"/>
    </source>
</evidence>
<accession>M8B2H5</accession>
<keyword evidence="5 6" id="KW-0030">Aminoacyl-tRNA synthetase</keyword>
<evidence type="ECO:0000256" key="5">
    <source>
        <dbReference type="ARBA" id="ARBA00023146"/>
    </source>
</evidence>
<dbReference type="GO" id="GO:0004831">
    <property type="term" value="F:tyrosine-tRNA ligase activity"/>
    <property type="evidence" value="ECO:0007669"/>
    <property type="project" value="TreeGrafter"/>
</dbReference>
<dbReference type="InterPro" id="IPR014729">
    <property type="entry name" value="Rossmann-like_a/b/a_fold"/>
</dbReference>
<keyword evidence="8" id="KW-0472">Membrane</keyword>
<evidence type="ECO:0000256" key="8">
    <source>
        <dbReference type="SAM" id="Phobius"/>
    </source>
</evidence>
<evidence type="ECO:0000256" key="7">
    <source>
        <dbReference type="SAM" id="MobiDB-lite"/>
    </source>
</evidence>
<sequence length="504" mass="57024">MPPNSRPRLRVGFATQMARQQRMLETNSAEQTSETPTMDSWADVAASIDRDSMEPSCYERIAALRSIGDQCVYADEFRLLLQKKNAPICYVWFEPTPWMDITQGLLKTIYVNKMVKAGYIVKILIADWFAQRNHRICSNKYVIRKIGCYNIEMWKAAGMDLDRVELVWFSDVLERHASDYWPVALDVSRKCTLKRMASCCTETAPYDPRLPAAVIFYPCMQVAAILCPKLQADIWLFSMDQQEIVMLTREYCEDIKSESKPNTLPNLVDNPYIVLKDPYNMREPKWNIFMHDKECALNGKISRAVCPPKVAACNPCLEYIKYVIFPWFGKFEVAQKEQSGVNKSFECMEDLIVDYESGDLDPLDVKLAFEKGICKILEGGAISTPGGGIDLYLDVVVARSFLSHVAMCSFGELLSYPYGSSSFSSSSSTARSSSRTKLSGSRNRPADAGVSQSLPHTRGRADCKLRRYHLYWVSGLAAMLMLGEVLLHWVIFAMVLLSCLLDGL</sequence>
<dbReference type="GO" id="GO:0005524">
    <property type="term" value="F:ATP binding"/>
    <property type="evidence" value="ECO:0007669"/>
    <property type="project" value="UniProtKB-KW"/>
</dbReference>
<dbReference type="EnsemblPlants" id="EMT07755">
    <property type="protein sequence ID" value="EMT07755"/>
    <property type="gene ID" value="F775_03376"/>
</dbReference>
<dbReference type="PANTHER" id="PTHR46264">
    <property type="entry name" value="TYROSINE-TRNA LIGASE"/>
    <property type="match status" value="1"/>
</dbReference>
<proteinExistence type="inferred from homology"/>
<reference evidence="9" key="1">
    <citation type="submission" date="2015-06" db="UniProtKB">
        <authorList>
            <consortium name="EnsemblPlants"/>
        </authorList>
    </citation>
    <scope>IDENTIFICATION</scope>
</reference>
<protein>
    <submittedName>
        <fullName evidence="9">Tyrosyl-tRNA synthetase</fullName>
    </submittedName>
</protein>
<dbReference type="Pfam" id="PF00579">
    <property type="entry name" value="tRNA-synt_1b"/>
    <property type="match status" value="1"/>
</dbReference>
<keyword evidence="3 6" id="KW-0067">ATP-binding</keyword>
<keyword evidence="4 6" id="KW-0648">Protein biosynthesis</keyword>
<evidence type="ECO:0000256" key="4">
    <source>
        <dbReference type="ARBA" id="ARBA00022917"/>
    </source>
</evidence>
<dbReference type="GO" id="GO:0005737">
    <property type="term" value="C:cytoplasm"/>
    <property type="evidence" value="ECO:0007669"/>
    <property type="project" value="TreeGrafter"/>
</dbReference>
<feature type="compositionally biased region" description="Low complexity" evidence="7">
    <location>
        <begin position="421"/>
        <end position="433"/>
    </location>
</feature>
<dbReference type="Gene3D" id="3.40.50.620">
    <property type="entry name" value="HUPs"/>
    <property type="match status" value="2"/>
</dbReference>
<keyword evidence="1 6" id="KW-0436">Ligase</keyword>
<dbReference type="AlphaFoldDB" id="M8B2H5"/>
<evidence type="ECO:0000256" key="2">
    <source>
        <dbReference type="ARBA" id="ARBA00022741"/>
    </source>
</evidence>
<comment type="similarity">
    <text evidence="6">Belongs to the class-I aminoacyl-tRNA synthetase family.</text>
</comment>
<name>M8B2H5_AEGTA</name>
<organism evidence="9">
    <name type="scientific">Aegilops tauschii</name>
    <name type="common">Tausch's goatgrass</name>
    <name type="synonym">Aegilops squarrosa</name>
    <dbReference type="NCBI Taxonomy" id="37682"/>
    <lineage>
        <taxon>Eukaryota</taxon>
        <taxon>Viridiplantae</taxon>
        <taxon>Streptophyta</taxon>
        <taxon>Embryophyta</taxon>
        <taxon>Tracheophyta</taxon>
        <taxon>Spermatophyta</taxon>
        <taxon>Magnoliopsida</taxon>
        <taxon>Liliopsida</taxon>
        <taxon>Poales</taxon>
        <taxon>Poaceae</taxon>
        <taxon>BOP clade</taxon>
        <taxon>Pooideae</taxon>
        <taxon>Triticodae</taxon>
        <taxon>Triticeae</taxon>
        <taxon>Triticinae</taxon>
        <taxon>Aegilops</taxon>
    </lineage>
</organism>
<feature type="region of interest" description="Disordered" evidence="7">
    <location>
        <begin position="421"/>
        <end position="456"/>
    </location>
</feature>
<dbReference type="GO" id="GO:0006437">
    <property type="term" value="P:tyrosyl-tRNA aminoacylation"/>
    <property type="evidence" value="ECO:0007669"/>
    <property type="project" value="TreeGrafter"/>
</dbReference>
<dbReference type="InterPro" id="IPR002305">
    <property type="entry name" value="aa-tRNA-synth_Ic"/>
</dbReference>
<evidence type="ECO:0000256" key="3">
    <source>
        <dbReference type="ARBA" id="ARBA00022840"/>
    </source>
</evidence>
<evidence type="ECO:0000313" key="9">
    <source>
        <dbReference type="EnsemblPlants" id="EMT07755"/>
    </source>
</evidence>
<dbReference type="SUPFAM" id="SSF52374">
    <property type="entry name" value="Nucleotidylyl transferase"/>
    <property type="match status" value="1"/>
</dbReference>
<keyword evidence="8" id="KW-0812">Transmembrane</keyword>